<dbReference type="PANTHER" id="PTHR43210:SF2">
    <property type="entry name" value="ATP-DEPENDENT DETHIOBIOTIN SYNTHETASE BIOD 2"/>
    <property type="match status" value="1"/>
</dbReference>
<keyword evidence="2 9" id="KW-0436">Ligase</keyword>
<evidence type="ECO:0000256" key="2">
    <source>
        <dbReference type="ARBA" id="ARBA00022598"/>
    </source>
</evidence>
<keyword evidence="3 9" id="KW-0479">Metal-binding</keyword>
<dbReference type="GO" id="GO:0005829">
    <property type="term" value="C:cytosol"/>
    <property type="evidence" value="ECO:0007669"/>
    <property type="project" value="TreeGrafter"/>
</dbReference>
<accession>A0A975AWG2</accession>
<keyword evidence="6 9" id="KW-0067">ATP-binding</keyword>
<dbReference type="SUPFAM" id="SSF52540">
    <property type="entry name" value="P-loop containing nucleoside triphosphate hydrolases"/>
    <property type="match status" value="1"/>
</dbReference>
<dbReference type="AlphaFoldDB" id="A0A975AWG2"/>
<dbReference type="CDD" id="cd03109">
    <property type="entry name" value="DTBS"/>
    <property type="match status" value="1"/>
</dbReference>
<evidence type="ECO:0000256" key="1">
    <source>
        <dbReference type="ARBA" id="ARBA00022490"/>
    </source>
</evidence>
<feature type="active site" evidence="9">
    <location>
        <position position="38"/>
    </location>
</feature>
<dbReference type="EC" id="6.3.3.3" evidence="9"/>
<feature type="binding site" evidence="9">
    <location>
        <position position="116"/>
    </location>
    <ligand>
        <name>Mg(2+)</name>
        <dbReference type="ChEBI" id="CHEBI:18420"/>
    </ligand>
</feature>
<name>A0A975AWG2_9THEO</name>
<keyword evidence="11" id="KW-1185">Reference proteome</keyword>
<dbReference type="GO" id="GO:0004141">
    <property type="term" value="F:dethiobiotin synthase activity"/>
    <property type="evidence" value="ECO:0007669"/>
    <property type="project" value="UniProtKB-UniRule"/>
</dbReference>
<proteinExistence type="inferred from homology"/>
<dbReference type="GO" id="GO:0005524">
    <property type="term" value="F:ATP binding"/>
    <property type="evidence" value="ECO:0007669"/>
    <property type="project" value="UniProtKB-UniRule"/>
</dbReference>
<dbReference type="Gene3D" id="3.40.50.300">
    <property type="entry name" value="P-loop containing nucleotide triphosphate hydrolases"/>
    <property type="match status" value="1"/>
</dbReference>
<dbReference type="HAMAP" id="MF_00336">
    <property type="entry name" value="BioD"/>
    <property type="match status" value="1"/>
</dbReference>
<keyword evidence="5 9" id="KW-0093">Biotin biosynthesis</keyword>
<evidence type="ECO:0000313" key="10">
    <source>
        <dbReference type="EMBL" id="QSZ27719.1"/>
    </source>
</evidence>
<gene>
    <name evidence="9 10" type="primary">bioD</name>
    <name evidence="10" type="ORF">ACETAC_02110</name>
</gene>
<dbReference type="KEGG" id="aaut:ACETAC_02110"/>
<feature type="binding site" evidence="9">
    <location>
        <begin position="13"/>
        <end position="18"/>
    </location>
    <ligand>
        <name>ATP</name>
        <dbReference type="ChEBI" id="CHEBI:30616"/>
    </ligand>
</feature>
<dbReference type="Pfam" id="PF13500">
    <property type="entry name" value="AAA_26"/>
    <property type="match status" value="1"/>
</dbReference>
<comment type="catalytic activity">
    <reaction evidence="8">
        <text>(7R,8S)-8-amino-7-(carboxyamino)nonanoate + ATP = (4R,5S)-dethiobiotin + ADP + phosphate + H(+)</text>
        <dbReference type="Rhea" id="RHEA:63684"/>
        <dbReference type="ChEBI" id="CHEBI:15378"/>
        <dbReference type="ChEBI" id="CHEBI:30616"/>
        <dbReference type="ChEBI" id="CHEBI:43474"/>
        <dbReference type="ChEBI" id="CHEBI:149470"/>
        <dbReference type="ChEBI" id="CHEBI:149473"/>
        <dbReference type="ChEBI" id="CHEBI:456216"/>
    </reaction>
</comment>
<comment type="function">
    <text evidence="9">Catalyzes a mechanistically unusual reaction, the ATP-dependent insertion of CO2 between the N7 and N8 nitrogen atoms of 7,8-diaminopelargonic acid (DAPA, also called 7,8-diammoniononanoate) to form a ureido ring.</text>
</comment>
<comment type="caution">
    <text evidence="9">Lacks conserved residue(s) required for the propagation of feature annotation.</text>
</comment>
<dbReference type="InterPro" id="IPR027417">
    <property type="entry name" value="P-loop_NTPase"/>
</dbReference>
<reference evidence="10" key="1">
    <citation type="submission" date="2020-08" db="EMBL/GenBank/DDBJ databases">
        <title>Genomic insights into the carbon and energy metabolism of the first obligate autotrophic acetogenic bacterium Aceticella autotrophica gen. nov., sp. nov.</title>
        <authorList>
            <person name="Toshchakov S.V."/>
            <person name="Elcheninov A.G."/>
            <person name="Kublanov I.V."/>
            <person name="Frolov E.N."/>
            <person name="Lebedinsky A.V."/>
        </authorList>
    </citation>
    <scope>NUCLEOTIDE SEQUENCE</scope>
    <source>
        <strain evidence="10">3443-3Ac</strain>
    </source>
</reference>
<evidence type="ECO:0000256" key="6">
    <source>
        <dbReference type="ARBA" id="ARBA00022840"/>
    </source>
</evidence>
<evidence type="ECO:0000313" key="11">
    <source>
        <dbReference type="Proteomes" id="UP000671913"/>
    </source>
</evidence>
<protein>
    <recommendedName>
        <fullName evidence="9">ATP-dependent dethiobiotin synthetase BioD</fullName>
        <ecNumber evidence="9">6.3.3.3</ecNumber>
    </recommendedName>
    <alternativeName>
        <fullName evidence="9">DTB synthetase</fullName>
        <shortName evidence="9">DTBS</shortName>
    </alternativeName>
    <alternativeName>
        <fullName evidence="9">Dethiobiotin synthase</fullName>
    </alternativeName>
</protein>
<dbReference type="InterPro" id="IPR004472">
    <property type="entry name" value="DTB_synth_BioD"/>
</dbReference>
<dbReference type="Proteomes" id="UP000671913">
    <property type="component" value="Chromosome"/>
</dbReference>
<dbReference type="EMBL" id="CP060096">
    <property type="protein sequence ID" value="QSZ27719.1"/>
    <property type="molecule type" value="Genomic_DNA"/>
</dbReference>
<dbReference type="RefSeq" id="WP_284680428.1">
    <property type="nucleotide sequence ID" value="NZ_CP060096.1"/>
</dbReference>
<comment type="similarity">
    <text evidence="9">Belongs to the dethiobiotin synthetase family.</text>
</comment>
<evidence type="ECO:0000256" key="5">
    <source>
        <dbReference type="ARBA" id="ARBA00022756"/>
    </source>
</evidence>
<dbReference type="PANTHER" id="PTHR43210">
    <property type="entry name" value="DETHIOBIOTIN SYNTHETASE"/>
    <property type="match status" value="1"/>
</dbReference>
<comment type="cofactor">
    <cofactor evidence="9">
        <name>Mg(2+)</name>
        <dbReference type="ChEBI" id="CHEBI:18420"/>
    </cofactor>
</comment>
<keyword evidence="7 9" id="KW-0460">Magnesium</keyword>
<organism evidence="10 11">
    <name type="scientific">Aceticella autotrophica</name>
    <dbReference type="NCBI Taxonomy" id="2755338"/>
    <lineage>
        <taxon>Bacteria</taxon>
        <taxon>Bacillati</taxon>
        <taxon>Bacillota</taxon>
        <taxon>Clostridia</taxon>
        <taxon>Thermoanaerobacterales</taxon>
        <taxon>Thermoanaerobacteraceae</taxon>
        <taxon>Aceticella</taxon>
    </lineage>
</organism>
<feature type="binding site" evidence="9">
    <location>
        <begin position="116"/>
        <end position="119"/>
    </location>
    <ligand>
        <name>ATP</name>
        <dbReference type="ChEBI" id="CHEBI:30616"/>
    </ligand>
</feature>
<evidence type="ECO:0000256" key="4">
    <source>
        <dbReference type="ARBA" id="ARBA00022741"/>
    </source>
</evidence>
<comment type="subunit">
    <text evidence="9">Homodimer.</text>
</comment>
<comment type="catalytic activity">
    <reaction evidence="9">
        <text>(7R,8S)-7,8-diammoniononanoate + CO2 + ATP = (4R,5S)-dethiobiotin + ADP + phosphate + 3 H(+)</text>
        <dbReference type="Rhea" id="RHEA:15805"/>
        <dbReference type="ChEBI" id="CHEBI:15378"/>
        <dbReference type="ChEBI" id="CHEBI:16526"/>
        <dbReference type="ChEBI" id="CHEBI:30616"/>
        <dbReference type="ChEBI" id="CHEBI:43474"/>
        <dbReference type="ChEBI" id="CHEBI:149469"/>
        <dbReference type="ChEBI" id="CHEBI:149473"/>
        <dbReference type="ChEBI" id="CHEBI:456216"/>
        <dbReference type="EC" id="6.3.3.3"/>
    </reaction>
</comment>
<comment type="pathway">
    <text evidence="9">Cofactor biosynthesis; biotin biosynthesis; biotin from 7,8-diaminononanoate: step 1/2.</text>
</comment>
<evidence type="ECO:0000256" key="9">
    <source>
        <dbReference type="HAMAP-Rule" id="MF_00336"/>
    </source>
</evidence>
<dbReference type="GO" id="GO:0009102">
    <property type="term" value="P:biotin biosynthetic process"/>
    <property type="evidence" value="ECO:0007669"/>
    <property type="project" value="UniProtKB-UniRule"/>
</dbReference>
<feature type="binding site" evidence="9">
    <location>
        <position position="42"/>
    </location>
    <ligand>
        <name>substrate</name>
    </ligand>
</feature>
<sequence>MTKGIFIVGSDTNVGKTVVSAGLLYLLRRRGFNACYFKPILSGAVYREDRLIPGDTEFVKHVAELYEDNALLTPFSFKAPLSPHLAARLEGKSIDVKIIKNSLHIIAQKYDYIIAEGCGGLAVPLNEDFYMLYDFLKEVDMNIILVTRSGLGTINHTTLTVKYAQHLGLKVKGIIVNGYEGTFAEDDNIAAVQKTTKVPVLAVIESMENIDTEKMQAGKIKEVFEKQVDIQKIFEVMGDMNNG</sequence>
<evidence type="ECO:0000256" key="3">
    <source>
        <dbReference type="ARBA" id="ARBA00022723"/>
    </source>
</evidence>
<evidence type="ECO:0000256" key="7">
    <source>
        <dbReference type="ARBA" id="ARBA00022842"/>
    </source>
</evidence>
<feature type="binding site" evidence="9">
    <location>
        <position position="55"/>
    </location>
    <ligand>
        <name>ATP</name>
        <dbReference type="ChEBI" id="CHEBI:30616"/>
    </ligand>
</feature>
<dbReference type="NCBIfam" id="TIGR00347">
    <property type="entry name" value="bioD"/>
    <property type="match status" value="1"/>
</dbReference>
<keyword evidence="1 9" id="KW-0963">Cytoplasm</keyword>
<keyword evidence="4 9" id="KW-0547">Nucleotide-binding</keyword>
<dbReference type="GO" id="GO:0000287">
    <property type="term" value="F:magnesium ion binding"/>
    <property type="evidence" value="ECO:0007669"/>
    <property type="project" value="UniProtKB-UniRule"/>
</dbReference>
<evidence type="ECO:0000256" key="8">
    <source>
        <dbReference type="ARBA" id="ARBA00047386"/>
    </source>
</evidence>
<dbReference type="PIRSF" id="PIRSF006755">
    <property type="entry name" value="DTB_synth"/>
    <property type="match status" value="1"/>
</dbReference>
<comment type="subcellular location">
    <subcellularLocation>
        <location evidence="9">Cytoplasm</location>
    </subcellularLocation>
</comment>
<feature type="binding site" evidence="9">
    <location>
        <position position="17"/>
    </location>
    <ligand>
        <name>Mg(2+)</name>
        <dbReference type="ChEBI" id="CHEBI:18420"/>
    </ligand>
</feature>
<feature type="binding site" evidence="9">
    <location>
        <position position="55"/>
    </location>
    <ligand>
        <name>Mg(2+)</name>
        <dbReference type="ChEBI" id="CHEBI:18420"/>
    </ligand>
</feature>